<dbReference type="EMBL" id="BMHO01000002">
    <property type="protein sequence ID" value="GGD45458.1"/>
    <property type="molecule type" value="Genomic_DNA"/>
</dbReference>
<accession>A0A917DLA8</accession>
<evidence type="ECO:0000256" key="2">
    <source>
        <dbReference type="ARBA" id="ARBA00022679"/>
    </source>
</evidence>
<evidence type="ECO:0000256" key="3">
    <source>
        <dbReference type="ARBA" id="ARBA00022737"/>
    </source>
</evidence>
<name>A0A917DLA8_9MICO</name>
<dbReference type="AlphaFoldDB" id="A0A917DLA8"/>
<dbReference type="Proteomes" id="UP000633205">
    <property type="component" value="Unassembled WGS sequence"/>
</dbReference>
<gene>
    <name evidence="5" type="ORF">GCM10010915_28430</name>
</gene>
<protein>
    <submittedName>
        <fullName evidence="5">Serine acetyltransferase</fullName>
    </submittedName>
</protein>
<dbReference type="PANTHER" id="PTHR42811">
    <property type="entry name" value="SERINE ACETYLTRANSFERASE"/>
    <property type="match status" value="1"/>
</dbReference>
<comment type="caution">
    <text evidence="5">The sequence shown here is derived from an EMBL/GenBank/DDBJ whole genome shotgun (WGS) entry which is preliminary data.</text>
</comment>
<dbReference type="InterPro" id="IPR011004">
    <property type="entry name" value="Trimer_LpxA-like_sf"/>
</dbReference>
<dbReference type="Gene3D" id="2.160.10.10">
    <property type="entry name" value="Hexapeptide repeat proteins"/>
    <property type="match status" value="1"/>
</dbReference>
<dbReference type="InterPro" id="IPR018357">
    <property type="entry name" value="Hexapep_transf_CS"/>
</dbReference>
<keyword evidence="3" id="KW-0677">Repeat</keyword>
<dbReference type="RefSeq" id="WP_188713062.1">
    <property type="nucleotide sequence ID" value="NZ_BMHO01000002.1"/>
</dbReference>
<dbReference type="Pfam" id="PF00132">
    <property type="entry name" value="Hexapep"/>
    <property type="match status" value="1"/>
</dbReference>
<sequence>MNETLRADRAANRGYVKSRFVLRWFRSCQRWRDDAGLLARCAYLVTAAGYKLVTEWILGIELPPSTRIGAGLRLRHGIGIVVNPATVIGRGVMLRHGVTLGNRRTADDCPVIEDDVELGVGAVVIGAVTIGKGARIGPHAVVTRDVPPGAVVYSPRPEVREHAAVRGGRS</sequence>
<dbReference type="PROSITE" id="PS00101">
    <property type="entry name" value="HEXAPEP_TRANSFERASES"/>
    <property type="match status" value="1"/>
</dbReference>
<reference evidence="5" key="1">
    <citation type="journal article" date="2014" name="Int. J. Syst. Evol. Microbiol.">
        <title>Complete genome sequence of Corynebacterium casei LMG S-19264T (=DSM 44701T), isolated from a smear-ripened cheese.</title>
        <authorList>
            <consortium name="US DOE Joint Genome Institute (JGI-PGF)"/>
            <person name="Walter F."/>
            <person name="Albersmeier A."/>
            <person name="Kalinowski J."/>
            <person name="Ruckert C."/>
        </authorList>
    </citation>
    <scope>NUCLEOTIDE SEQUENCE</scope>
    <source>
        <strain evidence="5">CGMCC 1.15152</strain>
    </source>
</reference>
<evidence type="ECO:0000256" key="1">
    <source>
        <dbReference type="ARBA" id="ARBA00007274"/>
    </source>
</evidence>
<keyword evidence="2" id="KW-0808">Transferase</keyword>
<evidence type="ECO:0000313" key="5">
    <source>
        <dbReference type="EMBL" id="GGD45458.1"/>
    </source>
</evidence>
<comment type="similarity">
    <text evidence="1">Belongs to the transferase hexapeptide repeat family.</text>
</comment>
<proteinExistence type="inferred from homology"/>
<reference evidence="5" key="2">
    <citation type="submission" date="2020-09" db="EMBL/GenBank/DDBJ databases">
        <authorList>
            <person name="Sun Q."/>
            <person name="Zhou Y."/>
        </authorList>
    </citation>
    <scope>NUCLEOTIDE SEQUENCE</scope>
    <source>
        <strain evidence="5">CGMCC 1.15152</strain>
    </source>
</reference>
<keyword evidence="4" id="KW-0012">Acyltransferase</keyword>
<dbReference type="InterPro" id="IPR001451">
    <property type="entry name" value="Hexapep"/>
</dbReference>
<organism evidence="5 6">
    <name type="scientific">Microbacterium faecale</name>
    <dbReference type="NCBI Taxonomy" id="1804630"/>
    <lineage>
        <taxon>Bacteria</taxon>
        <taxon>Bacillati</taxon>
        <taxon>Actinomycetota</taxon>
        <taxon>Actinomycetes</taxon>
        <taxon>Micrococcales</taxon>
        <taxon>Microbacteriaceae</taxon>
        <taxon>Microbacterium</taxon>
    </lineage>
</organism>
<dbReference type="GO" id="GO:0016746">
    <property type="term" value="F:acyltransferase activity"/>
    <property type="evidence" value="ECO:0007669"/>
    <property type="project" value="UniProtKB-KW"/>
</dbReference>
<keyword evidence="6" id="KW-1185">Reference proteome</keyword>
<evidence type="ECO:0000256" key="4">
    <source>
        <dbReference type="ARBA" id="ARBA00023315"/>
    </source>
</evidence>
<dbReference type="SUPFAM" id="SSF51161">
    <property type="entry name" value="Trimeric LpxA-like enzymes"/>
    <property type="match status" value="1"/>
</dbReference>
<dbReference type="CDD" id="cd03354">
    <property type="entry name" value="LbH_SAT"/>
    <property type="match status" value="1"/>
</dbReference>
<dbReference type="InterPro" id="IPR045304">
    <property type="entry name" value="LbH_SAT"/>
</dbReference>
<evidence type="ECO:0000313" key="6">
    <source>
        <dbReference type="Proteomes" id="UP000633205"/>
    </source>
</evidence>